<reference evidence="4 5" key="1">
    <citation type="submission" date="2022-03" db="EMBL/GenBank/DDBJ databases">
        <title>Complete genome sequence of Lysobacter capsici VKM B-2533 and Lysobacter gummosus 10.1.1, promising sources of lytic agents.</title>
        <authorList>
            <person name="Tarlachkov S.V."/>
            <person name="Kudryakova I.V."/>
            <person name="Afoshin A.S."/>
            <person name="Leontyevskaya E.A."/>
            <person name="Leontyevskaya N.V."/>
        </authorList>
    </citation>
    <scope>NUCLEOTIDE SEQUENCE [LARGE SCALE GENOMIC DNA]</scope>
    <source>
        <strain evidence="4 5">10.1.1</strain>
    </source>
</reference>
<dbReference type="InterPro" id="IPR029044">
    <property type="entry name" value="Nucleotide-diphossugar_trans"/>
</dbReference>
<dbReference type="SUPFAM" id="SSF53448">
    <property type="entry name" value="Nucleotide-diphospho-sugar transferases"/>
    <property type="match status" value="1"/>
</dbReference>
<evidence type="ECO:0000313" key="4">
    <source>
        <dbReference type="EMBL" id="UNP28342.1"/>
    </source>
</evidence>
<evidence type="ECO:0000259" key="2">
    <source>
        <dbReference type="Pfam" id="PF00535"/>
    </source>
</evidence>
<organism evidence="4 5">
    <name type="scientific">Lysobacter gummosus</name>
    <dbReference type="NCBI Taxonomy" id="262324"/>
    <lineage>
        <taxon>Bacteria</taxon>
        <taxon>Pseudomonadati</taxon>
        <taxon>Pseudomonadota</taxon>
        <taxon>Gammaproteobacteria</taxon>
        <taxon>Lysobacterales</taxon>
        <taxon>Lysobacteraceae</taxon>
        <taxon>Lysobacter</taxon>
    </lineage>
</organism>
<dbReference type="EC" id="2.4.-.-" evidence="4"/>
<dbReference type="CDD" id="cd00761">
    <property type="entry name" value="Glyco_tranf_GTA_type"/>
    <property type="match status" value="1"/>
</dbReference>
<dbReference type="InterPro" id="IPR001173">
    <property type="entry name" value="Glyco_trans_2-like"/>
</dbReference>
<dbReference type="InterPro" id="IPR028098">
    <property type="entry name" value="Glyco_trans_4-like_N"/>
</dbReference>
<evidence type="ECO:0000313" key="5">
    <source>
        <dbReference type="Proteomes" id="UP000829194"/>
    </source>
</evidence>
<keyword evidence="5" id="KW-1185">Reference proteome</keyword>
<gene>
    <name evidence="4" type="ORF">MOV92_17840</name>
</gene>
<dbReference type="Gene3D" id="3.40.50.2000">
    <property type="entry name" value="Glycogen Phosphorylase B"/>
    <property type="match status" value="2"/>
</dbReference>
<evidence type="ECO:0000259" key="3">
    <source>
        <dbReference type="Pfam" id="PF13579"/>
    </source>
</evidence>
<proteinExistence type="predicted"/>
<name>A0ABY3XB23_9GAMM</name>
<evidence type="ECO:0000259" key="1">
    <source>
        <dbReference type="Pfam" id="PF00534"/>
    </source>
</evidence>
<dbReference type="Pfam" id="PF13579">
    <property type="entry name" value="Glyco_trans_4_4"/>
    <property type="match status" value="1"/>
</dbReference>
<keyword evidence="4" id="KW-0328">Glycosyltransferase</keyword>
<dbReference type="Proteomes" id="UP000829194">
    <property type="component" value="Chromosome"/>
</dbReference>
<feature type="domain" description="Glycosyltransferase 2-like" evidence="2">
    <location>
        <begin position="420"/>
        <end position="529"/>
    </location>
</feature>
<dbReference type="InterPro" id="IPR001296">
    <property type="entry name" value="Glyco_trans_1"/>
</dbReference>
<feature type="domain" description="Glycosyltransferase subfamily 4-like N-terminal" evidence="3">
    <location>
        <begin position="27"/>
        <end position="206"/>
    </location>
</feature>
<dbReference type="PANTHER" id="PTHR43685">
    <property type="entry name" value="GLYCOSYLTRANSFERASE"/>
    <property type="match status" value="1"/>
</dbReference>
<dbReference type="Gene3D" id="3.90.550.10">
    <property type="entry name" value="Spore Coat Polysaccharide Biosynthesis Protein SpsA, Chain A"/>
    <property type="match status" value="1"/>
</dbReference>
<protein>
    <submittedName>
        <fullName evidence="4">Glycosyltransferase</fullName>
        <ecNumber evidence="4">2.4.-.-</ecNumber>
    </submittedName>
</protein>
<dbReference type="InterPro" id="IPR050834">
    <property type="entry name" value="Glycosyltransf_2"/>
</dbReference>
<sequence length="933" mass="102797">MQKISLLPERPAVCLVTEELPGVGGCGGIGAAFHELALLLAARGALVDILFCPLSPLSDAEMVRLQEKFRDKSIKISFLDMNRYVDGPVSHERRAYAVYRQIEAARRYDFIHFHDYKGLGFFCVNAKKQGLAFETSLLVVQLHGPTRWTIEANKTFFVHEDQLKIDHLERVSIRNADYVVSPSAYLVQWLRENDFELPPVERVVVLKNVCSNIVRELQADTMGAGSGPVTDLVMFARHEDRKGFAVFCDALDRLDGFLAGRNIGVTFMGKFGMVDSQPSGVYLIDRSRKWSFGCKVRTGCDRSGVAAYLASLRAPMVVVPSPFENSPYTVLETVAIGVPLISSVDGGGPELLEPDYPGLCEIEAAALAQKIRWAIENGLEAPRAAQSLGEIEDAWLEFHRQQVKPRKPGKTRQPKVAFAITHYERPSKLVDALISVVRQSYSNIEIILVDDGSRSEATINALAQLEPFISRIGARLIRRENGYLGAARNTALAATDAEYICFLDDDDYAFPNLIEHLVEAAVATDADVINCLNSFMPESNRPELIAGLGGAEPKVCYVPIAGPLSIAVSENSLGAATALIRTSALRSIGGYTEIKGVGHEDYELFLRMLQAGMKIEIVPKPLYLYEVGRPSMLSRTSMVKNFRRCFDACELPPDSPVARDLLSLILGKKVAVDAHNRLWWQYSLLPTSDLRHQLMSHSLSREDALSLLIRLAQSEGNQRIAMAFAEDLRSSTAPRHEFEDGDLVSLHVQAARPCESTVPIYDPRLADIKLEAALGRGDLALDKLIGFVKDTRSLAQDFYQVAFEVLRRTDSSVHVAQYRELNLALSSKRVPKAQVLDARVLLASLEYMSGRSVPVNALREIVAADEAAYLSMYADVANAVDAGLIGRGAEHYALFGLREGRGGFDSIGRIASILQDCKLDVGADDLIEVACRP</sequence>
<dbReference type="RefSeq" id="WP_057943940.1">
    <property type="nucleotide sequence ID" value="NZ_CP011131.1"/>
</dbReference>
<dbReference type="GO" id="GO:0016757">
    <property type="term" value="F:glycosyltransferase activity"/>
    <property type="evidence" value="ECO:0007669"/>
    <property type="project" value="UniProtKB-KW"/>
</dbReference>
<dbReference type="Pfam" id="PF00534">
    <property type="entry name" value="Glycos_transf_1"/>
    <property type="match status" value="1"/>
</dbReference>
<dbReference type="EMBL" id="CP093547">
    <property type="protein sequence ID" value="UNP28342.1"/>
    <property type="molecule type" value="Genomic_DNA"/>
</dbReference>
<feature type="domain" description="Glycosyl transferase family 1" evidence="1">
    <location>
        <begin position="233"/>
        <end position="381"/>
    </location>
</feature>
<accession>A0ABY3XB23</accession>
<keyword evidence="4" id="KW-0808">Transferase</keyword>
<dbReference type="SUPFAM" id="SSF53756">
    <property type="entry name" value="UDP-Glycosyltransferase/glycogen phosphorylase"/>
    <property type="match status" value="1"/>
</dbReference>
<dbReference type="Pfam" id="PF00535">
    <property type="entry name" value="Glycos_transf_2"/>
    <property type="match status" value="1"/>
</dbReference>
<dbReference type="PANTHER" id="PTHR43685:SF2">
    <property type="entry name" value="GLYCOSYLTRANSFERASE 2-LIKE DOMAIN-CONTAINING PROTEIN"/>
    <property type="match status" value="1"/>
</dbReference>